<reference evidence="5 6" key="1">
    <citation type="submission" date="2024-02" db="EMBL/GenBank/DDBJ databases">
        <title>Complete sequences of two Paenibacillus sp. strains and one Lysinibacillus strain isolated from the environment on STAA medium highlight biotechnological potential.</title>
        <authorList>
            <person name="Attere S.A."/>
            <person name="Piche L.C."/>
            <person name="Intertaglia L."/>
            <person name="Lami R."/>
            <person name="Charette S.J."/>
            <person name="Vincent A.T."/>
        </authorList>
    </citation>
    <scope>NUCLEOTIDE SEQUENCE [LARGE SCALE GENOMIC DNA]</scope>
    <source>
        <strain evidence="5 6">Y5S-7</strain>
    </source>
</reference>
<dbReference type="Pfam" id="PF22624">
    <property type="entry name" value="AASDHPPT_N"/>
    <property type="match status" value="1"/>
</dbReference>
<proteinExistence type="inferred from homology"/>
<comment type="similarity">
    <text evidence="1">Belongs to the P-Pant transferase superfamily. Gsp/Sfp/HetI/AcpT family.</text>
</comment>
<evidence type="ECO:0000313" key="5">
    <source>
        <dbReference type="EMBL" id="WWP21146.1"/>
    </source>
</evidence>
<dbReference type="AlphaFoldDB" id="A0ABD8AUC7"/>
<dbReference type="InterPro" id="IPR008278">
    <property type="entry name" value="4-PPantetheinyl_Trfase_dom"/>
</dbReference>
<evidence type="ECO:0000256" key="2">
    <source>
        <dbReference type="ARBA" id="ARBA00022679"/>
    </source>
</evidence>
<evidence type="ECO:0000259" key="3">
    <source>
        <dbReference type="Pfam" id="PF01648"/>
    </source>
</evidence>
<name>A0ABD8AUC7_PAEAM</name>
<dbReference type="SUPFAM" id="SSF56214">
    <property type="entry name" value="4'-phosphopantetheinyl transferase"/>
    <property type="match status" value="2"/>
</dbReference>
<protein>
    <submittedName>
        <fullName evidence="5">4'-phosphopantetheinyl transferase superfamily protein</fullName>
    </submittedName>
</protein>
<feature type="domain" description="4'-phosphopantetheinyl transferase N-terminal" evidence="4">
    <location>
        <begin position="55"/>
        <end position="131"/>
    </location>
</feature>
<evidence type="ECO:0000259" key="4">
    <source>
        <dbReference type="Pfam" id="PF22624"/>
    </source>
</evidence>
<dbReference type="InterPro" id="IPR055066">
    <property type="entry name" value="AASDHPPT_N"/>
</dbReference>
<dbReference type="InterPro" id="IPR050559">
    <property type="entry name" value="P-Pant_transferase_sf"/>
</dbReference>
<dbReference type="PANTHER" id="PTHR12215">
    <property type="entry name" value="PHOSPHOPANTETHEINE TRANSFERASE"/>
    <property type="match status" value="1"/>
</dbReference>
<dbReference type="RefSeq" id="WP_036672121.1">
    <property type="nucleotide sequence ID" value="NZ_CP145892.1"/>
</dbReference>
<sequence length="268" mass="30388">MDSRTGTISSLLAMRAQGNDTSMPFSGEPEVHIWTQTLPIREDQLQTAAAMDSDAMTSEEHERMVRISKTSRLKAHCWMISRVFLRRVLAQYMQLQVRDIRFEYGTSGKPYLVGGPQFSLSHTNGLCVLAVTSTNNELGVDVEWVRPLLREKAIIQRFLTEEERDHVLEAICSGEDSSSLLWKVLTGKEAWIKASGQSLCGQWRNLNTIQAIRNHEQLLEWAGQKYVLQSLKMGKSYSASLCVTGREIPLIRWMNVDNHIQSYEGIGN</sequence>
<dbReference type="GO" id="GO:0016740">
    <property type="term" value="F:transferase activity"/>
    <property type="evidence" value="ECO:0007669"/>
    <property type="project" value="UniProtKB-KW"/>
</dbReference>
<dbReference type="GeneID" id="93474367"/>
<keyword evidence="2 5" id="KW-0808">Transferase</keyword>
<dbReference type="PANTHER" id="PTHR12215:SF10">
    <property type="entry name" value="L-AMINOADIPATE-SEMIALDEHYDE DEHYDROGENASE-PHOSPHOPANTETHEINYL TRANSFERASE"/>
    <property type="match status" value="1"/>
</dbReference>
<feature type="domain" description="4'-phosphopantetheinyl transferase" evidence="3">
    <location>
        <begin position="138"/>
        <end position="217"/>
    </location>
</feature>
<organism evidence="5 6">
    <name type="scientific">Paenibacillus amylolyticus</name>
    <dbReference type="NCBI Taxonomy" id="1451"/>
    <lineage>
        <taxon>Bacteria</taxon>
        <taxon>Bacillati</taxon>
        <taxon>Bacillota</taxon>
        <taxon>Bacilli</taxon>
        <taxon>Bacillales</taxon>
        <taxon>Paenibacillaceae</taxon>
        <taxon>Paenibacillus</taxon>
    </lineage>
</organism>
<gene>
    <name evidence="5" type="ORF">V6668_02840</name>
</gene>
<accession>A0ABD8AUC7</accession>
<dbReference type="Gene3D" id="3.90.470.20">
    <property type="entry name" value="4'-phosphopantetheinyl transferase domain"/>
    <property type="match status" value="2"/>
</dbReference>
<dbReference type="InterPro" id="IPR037143">
    <property type="entry name" value="4-PPantetheinyl_Trfase_dom_sf"/>
</dbReference>
<dbReference type="Proteomes" id="UP001364764">
    <property type="component" value="Chromosome"/>
</dbReference>
<evidence type="ECO:0000256" key="1">
    <source>
        <dbReference type="ARBA" id="ARBA00010990"/>
    </source>
</evidence>
<dbReference type="Pfam" id="PF01648">
    <property type="entry name" value="ACPS"/>
    <property type="match status" value="1"/>
</dbReference>
<evidence type="ECO:0000313" key="6">
    <source>
        <dbReference type="Proteomes" id="UP001364764"/>
    </source>
</evidence>
<dbReference type="EMBL" id="CP145892">
    <property type="protein sequence ID" value="WWP21146.1"/>
    <property type="molecule type" value="Genomic_DNA"/>
</dbReference>